<sequence>MIETTLSGTYTTGETYEVPCAELIFPPDRRVYYIPIIDHLHADVQFGFPDKHYHIDGRFEIDPRMRQHFRIVEGFTNCVIVPDEKNNYTFKKITTRIVKCICPTTGLSFPEHPNEKQQAKLGLYQVWYQSYLGKICEGKRCPHFGSEMIEINGRLVCPLHNLTADLETLKIIEI</sequence>
<gene>
    <name evidence="2" type="ORF">IDJ75_11135</name>
</gene>
<dbReference type="PROSITE" id="PS51296">
    <property type="entry name" value="RIESKE"/>
    <property type="match status" value="1"/>
</dbReference>
<evidence type="ECO:0000313" key="3">
    <source>
        <dbReference type="Proteomes" id="UP000618754"/>
    </source>
</evidence>
<evidence type="ECO:0000259" key="1">
    <source>
        <dbReference type="PROSITE" id="PS51296"/>
    </source>
</evidence>
<name>A0ABR7X5H4_9SPHI</name>
<dbReference type="InterPro" id="IPR017941">
    <property type="entry name" value="Rieske_2Fe-2S"/>
</dbReference>
<comment type="caution">
    <text evidence="2">The sequence shown here is derived from an EMBL/GenBank/DDBJ whole genome shotgun (WGS) entry which is preliminary data.</text>
</comment>
<accession>A0ABR7X5H4</accession>
<dbReference type="EMBL" id="JACWMW010000002">
    <property type="protein sequence ID" value="MBD1385834.1"/>
    <property type="molecule type" value="Genomic_DNA"/>
</dbReference>
<evidence type="ECO:0000313" key="2">
    <source>
        <dbReference type="EMBL" id="MBD1385834.1"/>
    </source>
</evidence>
<dbReference type="RefSeq" id="WP_191175688.1">
    <property type="nucleotide sequence ID" value="NZ_JACWMW010000002.1"/>
</dbReference>
<keyword evidence="3" id="KW-1185">Reference proteome</keyword>
<reference evidence="2 3" key="1">
    <citation type="submission" date="2020-09" db="EMBL/GenBank/DDBJ databases">
        <title>Novel species of Mucilaginibacter isolated from a glacier on the Tibetan Plateau.</title>
        <authorList>
            <person name="Liu Q."/>
            <person name="Xin Y.-H."/>
        </authorList>
    </citation>
    <scope>NUCLEOTIDE SEQUENCE [LARGE SCALE GENOMIC DNA]</scope>
    <source>
        <strain evidence="2 3">CGMCC 1.13878</strain>
    </source>
</reference>
<feature type="domain" description="Rieske" evidence="1">
    <location>
        <begin position="140"/>
        <end position="174"/>
    </location>
</feature>
<dbReference type="Proteomes" id="UP000618754">
    <property type="component" value="Unassembled WGS sequence"/>
</dbReference>
<proteinExistence type="predicted"/>
<protein>
    <recommendedName>
        <fullName evidence="1">Rieske domain-containing protein</fullName>
    </recommendedName>
</protein>
<organism evidence="2 3">
    <name type="scientific">Mucilaginibacter rigui</name>
    <dbReference type="NCBI Taxonomy" id="534635"/>
    <lineage>
        <taxon>Bacteria</taxon>
        <taxon>Pseudomonadati</taxon>
        <taxon>Bacteroidota</taxon>
        <taxon>Sphingobacteriia</taxon>
        <taxon>Sphingobacteriales</taxon>
        <taxon>Sphingobacteriaceae</taxon>
        <taxon>Mucilaginibacter</taxon>
    </lineage>
</organism>